<protein>
    <submittedName>
        <fullName evidence="2 4">Uncharacterized protein</fullName>
    </submittedName>
</protein>
<dbReference type="AlphaFoldDB" id="A0A0R3WQT8"/>
<reference evidence="4" key="1">
    <citation type="submission" date="2017-02" db="UniProtKB">
        <authorList>
            <consortium name="WormBaseParasite"/>
        </authorList>
    </citation>
    <scope>IDENTIFICATION</scope>
</reference>
<dbReference type="OrthoDB" id="619536at2759"/>
<proteinExistence type="predicted"/>
<sequence length="204" mass="22370">MSMKLMYWTNLKWCACHSEGENSTLTTSVSLHFQQKDALTVRRMESPFSPSSWQDKDFLAPWRSTHLNKMAGDTHSVNFADHSGGFRQSSPAPSICSSRSVAGSSTVGRHGIGPTPTGSLIVFRVHSAITDDAQSLVEFLTILLSEGIFEEGERSSVNFPEPGTSSVTKARVSRDGTVECSPRGDAPTFWKLGSRNEVDQERLT</sequence>
<evidence type="ECO:0000313" key="4">
    <source>
        <dbReference type="WBParaSite" id="TTAC_0000312801-mRNA-1"/>
    </source>
</evidence>
<gene>
    <name evidence="2" type="ORF">TTAC_LOCUS3113</name>
</gene>
<evidence type="ECO:0000313" key="2">
    <source>
        <dbReference type="EMBL" id="VDM21978.1"/>
    </source>
</evidence>
<reference evidence="2 3" key="2">
    <citation type="submission" date="2018-11" db="EMBL/GenBank/DDBJ databases">
        <authorList>
            <consortium name="Pathogen Informatics"/>
        </authorList>
    </citation>
    <scope>NUCLEOTIDE SEQUENCE [LARGE SCALE GENOMIC DNA]</scope>
</reference>
<name>A0A0R3WQT8_HYDTA</name>
<evidence type="ECO:0000313" key="3">
    <source>
        <dbReference type="Proteomes" id="UP000274429"/>
    </source>
</evidence>
<dbReference type="STRING" id="6205.A0A0R3WQT8"/>
<accession>A0A0R3WQT8</accession>
<organism evidence="4">
    <name type="scientific">Hydatigena taeniaeformis</name>
    <name type="common">Feline tapeworm</name>
    <name type="synonym">Taenia taeniaeformis</name>
    <dbReference type="NCBI Taxonomy" id="6205"/>
    <lineage>
        <taxon>Eukaryota</taxon>
        <taxon>Metazoa</taxon>
        <taxon>Spiralia</taxon>
        <taxon>Lophotrochozoa</taxon>
        <taxon>Platyhelminthes</taxon>
        <taxon>Cestoda</taxon>
        <taxon>Eucestoda</taxon>
        <taxon>Cyclophyllidea</taxon>
        <taxon>Taeniidae</taxon>
        <taxon>Hydatigera</taxon>
    </lineage>
</organism>
<feature type="compositionally biased region" description="Polar residues" evidence="1">
    <location>
        <begin position="155"/>
        <end position="168"/>
    </location>
</feature>
<evidence type="ECO:0000256" key="1">
    <source>
        <dbReference type="SAM" id="MobiDB-lite"/>
    </source>
</evidence>
<keyword evidence="3" id="KW-1185">Reference proteome</keyword>
<dbReference type="EMBL" id="UYWX01001944">
    <property type="protein sequence ID" value="VDM21978.1"/>
    <property type="molecule type" value="Genomic_DNA"/>
</dbReference>
<dbReference type="WBParaSite" id="TTAC_0000312801-mRNA-1">
    <property type="protein sequence ID" value="TTAC_0000312801-mRNA-1"/>
    <property type="gene ID" value="TTAC_0000312801"/>
</dbReference>
<feature type="region of interest" description="Disordered" evidence="1">
    <location>
        <begin position="154"/>
        <end position="186"/>
    </location>
</feature>
<dbReference type="Proteomes" id="UP000274429">
    <property type="component" value="Unassembled WGS sequence"/>
</dbReference>